<dbReference type="InterPro" id="IPR049253">
    <property type="entry name" value="DUF6886"/>
</dbReference>
<protein>
    <submittedName>
        <fullName evidence="1">DUF6886 family protein</fullName>
    </submittedName>
</protein>
<reference evidence="2" key="1">
    <citation type="journal article" date="2019" name="Int. J. Syst. Evol. Microbiol.">
        <title>The Global Catalogue of Microorganisms (GCM) 10K type strain sequencing project: providing services to taxonomists for standard genome sequencing and annotation.</title>
        <authorList>
            <consortium name="The Broad Institute Genomics Platform"/>
            <consortium name="The Broad Institute Genome Sequencing Center for Infectious Disease"/>
            <person name="Wu L."/>
            <person name="Ma J."/>
        </authorList>
    </citation>
    <scope>NUCLEOTIDE SEQUENCE [LARGE SCALE GENOMIC DNA]</scope>
    <source>
        <strain evidence="2">CGMCC 1.12237</strain>
    </source>
</reference>
<gene>
    <name evidence="1" type="ORF">ACFPM4_15010</name>
</gene>
<name>A0ABW0LMM4_9BACI</name>
<accession>A0ABW0LMM4</accession>
<evidence type="ECO:0000313" key="1">
    <source>
        <dbReference type="EMBL" id="MFC5466041.1"/>
    </source>
</evidence>
<sequence>MRLFHVSEEDDIPIFTPRIPKRNDLDQQKGLVWAINEQCLPNYLTPRNCPRVTFNCNENTTEYDKKTYLSSETINHVIAIEHKWFDRMKNTTLYLYEFETTDFYLQDRCAGYYVSEKAQVPINKIIIDDLFKELINRNVEVRIIDNLWDLCNKIQNTSFDWSMCRMGFAERKK</sequence>
<dbReference type="EMBL" id="JBHSMC010000020">
    <property type="protein sequence ID" value="MFC5466041.1"/>
    <property type="molecule type" value="Genomic_DNA"/>
</dbReference>
<keyword evidence="2" id="KW-1185">Reference proteome</keyword>
<dbReference type="RefSeq" id="WP_382353405.1">
    <property type="nucleotide sequence ID" value="NZ_JBHSMC010000020.1"/>
</dbReference>
<proteinExistence type="predicted"/>
<organism evidence="1 2">
    <name type="scientific">Lederbergia graminis</name>
    <dbReference type="NCBI Taxonomy" id="735518"/>
    <lineage>
        <taxon>Bacteria</taxon>
        <taxon>Bacillati</taxon>
        <taxon>Bacillota</taxon>
        <taxon>Bacilli</taxon>
        <taxon>Bacillales</taxon>
        <taxon>Bacillaceae</taxon>
        <taxon>Lederbergia</taxon>
    </lineage>
</organism>
<dbReference type="Proteomes" id="UP001596147">
    <property type="component" value="Unassembled WGS sequence"/>
</dbReference>
<dbReference type="Pfam" id="PF21820">
    <property type="entry name" value="DUF6886"/>
    <property type="match status" value="1"/>
</dbReference>
<comment type="caution">
    <text evidence="1">The sequence shown here is derived from an EMBL/GenBank/DDBJ whole genome shotgun (WGS) entry which is preliminary data.</text>
</comment>
<evidence type="ECO:0000313" key="2">
    <source>
        <dbReference type="Proteomes" id="UP001596147"/>
    </source>
</evidence>